<feature type="domain" description="Tyr recombinase" evidence="6">
    <location>
        <begin position="172"/>
        <end position="399"/>
    </location>
</feature>
<accession>C3PIG7</accession>
<dbReference type="PROSITE" id="PS51900">
    <property type="entry name" value="CB"/>
    <property type="match status" value="1"/>
</dbReference>
<dbReference type="GO" id="GO:0003677">
    <property type="term" value="F:DNA binding"/>
    <property type="evidence" value="ECO:0007669"/>
    <property type="project" value="UniProtKB-UniRule"/>
</dbReference>
<dbReference type="InterPro" id="IPR002104">
    <property type="entry name" value="Integrase_catalytic"/>
</dbReference>
<dbReference type="Gene3D" id="1.10.443.10">
    <property type="entry name" value="Intergrase catalytic core"/>
    <property type="match status" value="1"/>
</dbReference>
<keyword evidence="4" id="KW-0233">DNA recombination</keyword>
<dbReference type="STRING" id="548476.cauri_2028"/>
<dbReference type="InterPro" id="IPR050808">
    <property type="entry name" value="Phage_Integrase"/>
</dbReference>
<reference evidence="8 9" key="1">
    <citation type="journal article" date="2010" name="BMC Genomics">
        <title>Complete genome sequence and lifestyle of black-pigmented Corynebacterium aurimucosum ATCC 700975 (formerly C. nigricans CN-1) isolated from a vaginal swab of a woman with spontaneous abortion.</title>
        <authorList>
            <person name="Trost E."/>
            <person name="Gotker S."/>
            <person name="Schneider J."/>
            <person name="Schneiker-Bekel S."/>
            <person name="Szczepanowski R."/>
            <person name="Tilker A."/>
            <person name="Viehoever P."/>
            <person name="Arnold W."/>
            <person name="Bekel T."/>
            <person name="Blom J."/>
            <person name="Gartemann K.H."/>
            <person name="Linke B."/>
            <person name="Goesmann A."/>
            <person name="Puhler A."/>
            <person name="Shukla S.K."/>
            <person name="Tauch A."/>
        </authorList>
    </citation>
    <scope>NUCLEOTIDE SEQUENCE [LARGE SCALE GENOMIC DNA]</scope>
    <source>
        <strain evidence="9">ATCC 700975 / DSM 44827 / CIP 107346 / CN-1</strain>
    </source>
</reference>
<dbReference type="InterPro" id="IPR013762">
    <property type="entry name" value="Integrase-like_cat_sf"/>
</dbReference>
<dbReference type="Proteomes" id="UP000002077">
    <property type="component" value="Chromosome"/>
</dbReference>
<name>C3PIG7_CORA7</name>
<evidence type="ECO:0000259" key="6">
    <source>
        <dbReference type="PROSITE" id="PS51898"/>
    </source>
</evidence>
<dbReference type="Gene3D" id="1.10.150.130">
    <property type="match status" value="1"/>
</dbReference>
<organism evidence="8 9">
    <name type="scientific">Corynebacterium aurimucosum (strain ATCC 700975 / DSM 44827 / CIP 107346 / CN-1)</name>
    <name type="common">Corynebacterium nigricans</name>
    <dbReference type="NCBI Taxonomy" id="548476"/>
    <lineage>
        <taxon>Bacteria</taxon>
        <taxon>Bacillati</taxon>
        <taxon>Actinomycetota</taxon>
        <taxon>Actinomycetes</taxon>
        <taxon>Mycobacteriales</taxon>
        <taxon>Corynebacteriaceae</taxon>
        <taxon>Corynebacterium</taxon>
    </lineage>
</organism>
<dbReference type="eggNOG" id="COG0582">
    <property type="taxonomic scope" value="Bacteria"/>
</dbReference>
<dbReference type="RefSeq" id="WP_012715253.1">
    <property type="nucleotide sequence ID" value="NC_012590.1"/>
</dbReference>
<dbReference type="PROSITE" id="PS51898">
    <property type="entry name" value="TYR_RECOMBINASE"/>
    <property type="match status" value="1"/>
</dbReference>
<evidence type="ECO:0000259" key="7">
    <source>
        <dbReference type="PROSITE" id="PS51900"/>
    </source>
</evidence>
<evidence type="ECO:0000256" key="3">
    <source>
        <dbReference type="ARBA" id="ARBA00023125"/>
    </source>
</evidence>
<dbReference type="InterPro" id="IPR011010">
    <property type="entry name" value="DNA_brk_join_enz"/>
</dbReference>
<proteinExistence type="inferred from homology"/>
<dbReference type="GeneID" id="31924674"/>
<dbReference type="EMBL" id="CP001601">
    <property type="protein sequence ID" value="ACP33621.1"/>
    <property type="molecule type" value="Genomic_DNA"/>
</dbReference>
<evidence type="ECO:0000256" key="5">
    <source>
        <dbReference type="PROSITE-ProRule" id="PRU01248"/>
    </source>
</evidence>
<evidence type="ECO:0000256" key="4">
    <source>
        <dbReference type="ARBA" id="ARBA00023172"/>
    </source>
</evidence>
<dbReference type="InterPro" id="IPR044068">
    <property type="entry name" value="CB"/>
</dbReference>
<evidence type="ECO:0000313" key="9">
    <source>
        <dbReference type="Proteomes" id="UP000002077"/>
    </source>
</evidence>
<keyword evidence="2" id="KW-0229">DNA integration</keyword>
<dbReference type="InterPro" id="IPR010998">
    <property type="entry name" value="Integrase_recombinase_N"/>
</dbReference>
<sequence>MRPVRDLTMGSIYQTKDGRYRAAITVGYDGKGRQVRRTVSAKTQAECVRRRNELFIKLKKGRSTPEEITVETHVTRWLETTAAETFSPNNLRNHKSYATKYIIPTLGEYKLSDVGADEVRELDKAVRDAHVSSRTVQMVRSSLSVCMEDAVKRGLIERNPCSQVPRPRAVSKKRTSLTADEARHLIVHSAQVGDPFATLWAAFLFLGPRKGELLGLQRNKVNFSPAGCTAELDRALVEVSWAHGEGCRCIDGVRPSKCPTRGLALPPGYDFEPLWGNLILAPPKTSSSVRLVHVPAPLDAMLWQYVQAAPPNKWGLMWVSERGLPLRPKVALARWKSALKAAGLPVVDLHTARHTAASLLAECGVPPQVIGVILGQSTVDTTLGYVHVGRAQAQAALAQYAERLALPTSYGQSPQVGDGFPL</sequence>
<evidence type="ECO:0000256" key="2">
    <source>
        <dbReference type="ARBA" id="ARBA00022908"/>
    </source>
</evidence>
<evidence type="ECO:0000313" key="8">
    <source>
        <dbReference type="EMBL" id="ACP33621.1"/>
    </source>
</evidence>
<dbReference type="KEGG" id="car:cauri_2028"/>
<dbReference type="SUPFAM" id="SSF56349">
    <property type="entry name" value="DNA breaking-rejoining enzymes"/>
    <property type="match status" value="1"/>
</dbReference>
<dbReference type="Pfam" id="PF00589">
    <property type="entry name" value="Phage_integrase"/>
    <property type="match status" value="1"/>
</dbReference>
<keyword evidence="3 5" id="KW-0238">DNA-binding</keyword>
<dbReference type="GO" id="GO:0006310">
    <property type="term" value="P:DNA recombination"/>
    <property type="evidence" value="ECO:0007669"/>
    <property type="project" value="UniProtKB-KW"/>
</dbReference>
<dbReference type="GO" id="GO:0015074">
    <property type="term" value="P:DNA integration"/>
    <property type="evidence" value="ECO:0007669"/>
    <property type="project" value="UniProtKB-KW"/>
</dbReference>
<feature type="domain" description="Core-binding (CB)" evidence="7">
    <location>
        <begin position="68"/>
        <end position="151"/>
    </location>
</feature>
<protein>
    <submittedName>
        <fullName evidence="8">Putative phage-related integrase</fullName>
    </submittedName>
</protein>
<dbReference type="PANTHER" id="PTHR30629">
    <property type="entry name" value="PROPHAGE INTEGRASE"/>
    <property type="match status" value="1"/>
</dbReference>
<comment type="similarity">
    <text evidence="1">Belongs to the 'phage' integrase family.</text>
</comment>
<keyword evidence="9" id="KW-1185">Reference proteome</keyword>
<dbReference type="PANTHER" id="PTHR30629:SF2">
    <property type="entry name" value="PROPHAGE INTEGRASE INTS-RELATED"/>
    <property type="match status" value="1"/>
</dbReference>
<dbReference type="HOGENOM" id="CLU_027562_17_1_11"/>
<evidence type="ECO:0000256" key="1">
    <source>
        <dbReference type="ARBA" id="ARBA00008857"/>
    </source>
</evidence>
<dbReference type="AlphaFoldDB" id="C3PIG7"/>
<dbReference type="OrthoDB" id="4326943at2"/>
<gene>
    <name evidence="8" type="ordered locus">cauri_2028</name>
</gene>